<dbReference type="Pfam" id="PF11239">
    <property type="entry name" value="DUF3040"/>
    <property type="match status" value="1"/>
</dbReference>
<protein>
    <submittedName>
        <fullName evidence="2">DUF3040 domain-containing protein</fullName>
    </submittedName>
</protein>
<dbReference type="InterPro" id="IPR021401">
    <property type="entry name" value="DUF3040"/>
</dbReference>
<dbReference type="Proteomes" id="UP000543556">
    <property type="component" value="Unassembled WGS sequence"/>
</dbReference>
<evidence type="ECO:0000313" key="2">
    <source>
        <dbReference type="EMBL" id="NVM94199.1"/>
    </source>
</evidence>
<evidence type="ECO:0000313" key="3">
    <source>
        <dbReference type="Proteomes" id="UP000543556"/>
    </source>
</evidence>
<sequence length="108" mass="11505">MELSEHESRILKEIEEDLTAGDPRLALAFGASGHPANTVLRIVLGTAAMGLGIGLMIFALASRSFPVGVLAFTAMTAGAYVAAPPAKPFRAWRMHRRGAAKMRQATDQ</sequence>
<reference evidence="2 3" key="1">
    <citation type="submission" date="2020-02" db="EMBL/GenBank/DDBJ databases">
        <title>Genome sequence of strain AETb3-4.</title>
        <authorList>
            <person name="Gao J."/>
            <person name="Zhang X."/>
        </authorList>
    </citation>
    <scope>NUCLEOTIDE SEQUENCE [LARGE SCALE GENOMIC DNA]</scope>
    <source>
        <strain evidence="2 3">AETb3-4</strain>
    </source>
</reference>
<keyword evidence="1" id="KW-0472">Membrane</keyword>
<keyword evidence="1" id="KW-0812">Transmembrane</keyword>
<gene>
    <name evidence="2" type="ORF">G6034_04600</name>
</gene>
<accession>A0A7Y7IEV2</accession>
<feature type="transmembrane region" description="Helical" evidence="1">
    <location>
        <begin position="39"/>
        <end position="61"/>
    </location>
</feature>
<keyword evidence="3" id="KW-1185">Reference proteome</keyword>
<proteinExistence type="predicted"/>
<dbReference type="AlphaFoldDB" id="A0A7Y7IEV2"/>
<name>A0A7Y7IEV2_9MICC</name>
<evidence type="ECO:0000256" key="1">
    <source>
        <dbReference type="SAM" id="Phobius"/>
    </source>
</evidence>
<comment type="caution">
    <text evidence="2">The sequence shown here is derived from an EMBL/GenBank/DDBJ whole genome shotgun (WGS) entry which is preliminary data.</text>
</comment>
<organism evidence="2 3">
    <name type="scientific">Arthrobacter wenxiniae</name>
    <dbReference type="NCBI Taxonomy" id="2713570"/>
    <lineage>
        <taxon>Bacteria</taxon>
        <taxon>Bacillati</taxon>
        <taxon>Actinomycetota</taxon>
        <taxon>Actinomycetes</taxon>
        <taxon>Micrococcales</taxon>
        <taxon>Micrococcaceae</taxon>
        <taxon>Arthrobacter</taxon>
    </lineage>
</organism>
<dbReference type="RefSeq" id="WP_176633927.1">
    <property type="nucleotide sequence ID" value="NZ_JAAMFM010000004.1"/>
</dbReference>
<keyword evidence="1" id="KW-1133">Transmembrane helix</keyword>
<dbReference type="EMBL" id="JAAMFM010000004">
    <property type="protein sequence ID" value="NVM94199.1"/>
    <property type="molecule type" value="Genomic_DNA"/>
</dbReference>
<feature type="transmembrane region" description="Helical" evidence="1">
    <location>
        <begin position="67"/>
        <end position="86"/>
    </location>
</feature>